<dbReference type="GO" id="GO:0005524">
    <property type="term" value="F:ATP binding"/>
    <property type="evidence" value="ECO:0007669"/>
    <property type="project" value="UniProtKB-KW"/>
</dbReference>
<sequence length="483" mass="55171">MNVISVMEVRELDGIDGYCYRGEGNANLVISLPAPLSLSGEHPLPSPFSPFSAKSILTMGRQSCYFYCLGLINAYMTHGIDHSGDDYHVSVHSLSVLRFRKIKSAEELSPDGGRSRVEYEYKFYKEIITKYLELEGNTRGEKPTFSVEIKPKQGFVPEADQRVQKCPYCVNQFYKLAKRIILRRSGYCPCDLFSGDRSRVKRAIDGLVESPQNNFIVFKNGQRVWAEGYERMELERLLAEWFSNGSSHDIQRLYEDLNYLLSEALLREFPVGNGDDDDDGPISSLDPIKEVQAIPVLVEHQHQLDREMINKAKINFNLLKEACDFPSGNLPRGSVLNRIYRMQQLHCISSDIVYAIYSKYSSIVDEQMVYFSSTETTKPSSTSNITISDRICNDETLNSTQIALLHNYLLFSIARDCSILLSFREIDLESTKTIPSENIIKFSQQQRYFSFSIGITDVDPKNLNRIEKHRERTIRALNSVTVD</sequence>
<dbReference type="InterPro" id="IPR009286">
    <property type="entry name" value="Ins_P5_2-kin"/>
</dbReference>
<dbReference type="EMBL" id="JAAOIC020000039">
    <property type="protein sequence ID" value="KAG8039047.1"/>
    <property type="molecule type" value="Genomic_DNA"/>
</dbReference>
<keyword evidence="5 6" id="KW-0067">ATP-binding</keyword>
<evidence type="ECO:0000256" key="2">
    <source>
        <dbReference type="ARBA" id="ARBA00022679"/>
    </source>
</evidence>
<accession>A0A8J5US82</accession>
<dbReference type="Proteomes" id="UP000729913">
    <property type="component" value="Unassembled WGS sequence"/>
</dbReference>
<gene>
    <name evidence="7" type="ORF">G9C98_003354</name>
</gene>
<reference evidence="7" key="1">
    <citation type="submission" date="2020-03" db="EMBL/GenBank/DDBJ databases">
        <authorList>
            <person name="Chebbi M.A."/>
            <person name="Drezen J.M."/>
        </authorList>
    </citation>
    <scope>NUCLEOTIDE SEQUENCE</scope>
    <source>
        <tissue evidence="7">Whole body</tissue>
    </source>
</reference>
<proteinExistence type="predicted"/>
<dbReference type="Pfam" id="PF06090">
    <property type="entry name" value="Ins_P5_2-kin"/>
    <property type="match status" value="1"/>
</dbReference>
<dbReference type="PANTHER" id="PTHR14456">
    <property type="entry name" value="INOSITOL POLYPHOSPHATE KINASE 1"/>
    <property type="match status" value="1"/>
</dbReference>
<dbReference type="PANTHER" id="PTHR14456:SF2">
    <property type="entry name" value="INOSITOL-PENTAKISPHOSPHATE 2-KINASE"/>
    <property type="match status" value="1"/>
</dbReference>
<evidence type="ECO:0000256" key="1">
    <source>
        <dbReference type="ARBA" id="ARBA00012023"/>
    </source>
</evidence>
<keyword evidence="2 6" id="KW-0808">Transferase</keyword>
<evidence type="ECO:0000256" key="5">
    <source>
        <dbReference type="ARBA" id="ARBA00022840"/>
    </source>
</evidence>
<dbReference type="GO" id="GO:0005634">
    <property type="term" value="C:nucleus"/>
    <property type="evidence" value="ECO:0007669"/>
    <property type="project" value="TreeGrafter"/>
</dbReference>
<keyword evidence="3 6" id="KW-0547">Nucleotide-binding</keyword>
<comment type="catalytic activity">
    <reaction evidence="6">
        <text>1D-myo-inositol 1,3,4,5,6-pentakisphosphate + ATP = 1D-myo-inositol hexakisphosphate + ADP + H(+)</text>
        <dbReference type="Rhea" id="RHEA:20313"/>
        <dbReference type="ChEBI" id="CHEBI:15378"/>
        <dbReference type="ChEBI" id="CHEBI:30616"/>
        <dbReference type="ChEBI" id="CHEBI:57733"/>
        <dbReference type="ChEBI" id="CHEBI:58130"/>
        <dbReference type="ChEBI" id="CHEBI:456216"/>
        <dbReference type="EC" id="2.7.1.158"/>
    </reaction>
</comment>
<keyword evidence="4 6" id="KW-0418">Kinase</keyword>
<evidence type="ECO:0000256" key="4">
    <source>
        <dbReference type="ARBA" id="ARBA00022777"/>
    </source>
</evidence>
<comment type="domain">
    <text evidence="6">The EXKPK motif is conserved in inositol-pentakisphosphate 2-kinases of both family 1 and 2.</text>
</comment>
<dbReference type="GO" id="GO:0032958">
    <property type="term" value="P:inositol phosphate biosynthetic process"/>
    <property type="evidence" value="ECO:0007669"/>
    <property type="project" value="TreeGrafter"/>
</dbReference>
<protein>
    <recommendedName>
        <fullName evidence="1 6">Inositol-pentakisphosphate 2-kinase</fullName>
        <ecNumber evidence="1 6">2.7.1.158</ecNumber>
    </recommendedName>
</protein>
<comment type="function">
    <text evidence="6">Phosphorylates Ins(1,3,4,5,6)P5 at position 2 to form Ins(1,2,3,4,5,6)P6 (InsP6 or phytate).</text>
</comment>
<organism evidence="7 8">
    <name type="scientific">Cotesia typhae</name>
    <dbReference type="NCBI Taxonomy" id="2053667"/>
    <lineage>
        <taxon>Eukaryota</taxon>
        <taxon>Metazoa</taxon>
        <taxon>Ecdysozoa</taxon>
        <taxon>Arthropoda</taxon>
        <taxon>Hexapoda</taxon>
        <taxon>Insecta</taxon>
        <taxon>Pterygota</taxon>
        <taxon>Neoptera</taxon>
        <taxon>Endopterygota</taxon>
        <taxon>Hymenoptera</taxon>
        <taxon>Apocrita</taxon>
        <taxon>Ichneumonoidea</taxon>
        <taxon>Braconidae</taxon>
        <taxon>Microgastrinae</taxon>
        <taxon>Cotesia</taxon>
    </lineage>
</organism>
<comment type="caution">
    <text evidence="7">The sequence shown here is derived from an EMBL/GenBank/DDBJ whole genome shotgun (WGS) entry which is preliminary data.</text>
</comment>
<evidence type="ECO:0000313" key="7">
    <source>
        <dbReference type="EMBL" id="KAG8039047.1"/>
    </source>
</evidence>
<dbReference type="EC" id="2.7.1.158" evidence="1 6"/>
<dbReference type="GO" id="GO:0035299">
    <property type="term" value="F:inositol-1,3,4,5,6-pentakisphosphate 2-kinase activity"/>
    <property type="evidence" value="ECO:0007669"/>
    <property type="project" value="UniProtKB-EC"/>
</dbReference>
<reference evidence="7" key="2">
    <citation type="submission" date="2021-04" db="EMBL/GenBank/DDBJ databases">
        <title>Genome-wide patterns of bracovirus chromosomal integration into multiple host tissues during parasitism.</title>
        <authorList>
            <person name="Chebbi M.A.C."/>
        </authorList>
    </citation>
    <scope>NUCLEOTIDE SEQUENCE</scope>
    <source>
        <tissue evidence="7">Whole body</tissue>
    </source>
</reference>
<name>A0A8J5US82_9HYME</name>
<dbReference type="AlphaFoldDB" id="A0A8J5US82"/>
<evidence type="ECO:0000256" key="6">
    <source>
        <dbReference type="RuleBase" id="RU364126"/>
    </source>
</evidence>
<dbReference type="OrthoDB" id="272370at2759"/>
<evidence type="ECO:0000313" key="8">
    <source>
        <dbReference type="Proteomes" id="UP000729913"/>
    </source>
</evidence>
<evidence type="ECO:0000256" key="3">
    <source>
        <dbReference type="ARBA" id="ARBA00022741"/>
    </source>
</evidence>
<keyword evidence="8" id="KW-1185">Reference proteome</keyword>